<proteinExistence type="predicted"/>
<dbReference type="InterPro" id="IPR008948">
    <property type="entry name" value="L-Aspartase-like"/>
</dbReference>
<dbReference type="InterPro" id="IPR001106">
    <property type="entry name" value="Aromatic_Lyase"/>
</dbReference>
<feature type="binding site" evidence="3">
    <location>
        <position position="153"/>
    </location>
    <ligand>
        <name>substrate</name>
    </ligand>
</feature>
<evidence type="ECO:0000256" key="1">
    <source>
        <dbReference type="ARBA" id="ARBA00023239"/>
    </source>
</evidence>
<comment type="caution">
    <text evidence="6">The sequence shown here is derived from an EMBL/GenBank/DDBJ whole genome shotgun (WGS) entry which is preliminary data.</text>
</comment>
<dbReference type="Pfam" id="PF00221">
    <property type="entry name" value="Lyase_aromatic"/>
    <property type="match status" value="1"/>
</dbReference>
<gene>
    <name evidence="6" type="primary">cmdF</name>
    <name evidence="6" type="ORF">COU35_01380</name>
</gene>
<dbReference type="Gene3D" id="1.10.275.10">
    <property type="entry name" value="Fumarase/aspartase (N-terminal domain)"/>
    <property type="match status" value="1"/>
</dbReference>
<dbReference type="NCBIfam" id="TIGR03832">
    <property type="entry name" value="Tyr_2_3_mutase"/>
    <property type="match status" value="1"/>
</dbReference>
<dbReference type="SUPFAM" id="SSF48557">
    <property type="entry name" value="L-aspartase-like"/>
    <property type="match status" value="1"/>
</dbReference>
<evidence type="ECO:0000313" key="6">
    <source>
        <dbReference type="EMBL" id="PIR74643.1"/>
    </source>
</evidence>
<reference evidence="7" key="1">
    <citation type="submission" date="2017-09" db="EMBL/GenBank/DDBJ databases">
        <title>Depth-based differentiation of microbial function through sediment-hosted aquifers and enrichment of novel symbionts in the deep terrestrial subsurface.</title>
        <authorList>
            <person name="Probst A.J."/>
            <person name="Ladd B."/>
            <person name="Jarett J.K."/>
            <person name="Geller-Mcgrath D.E."/>
            <person name="Sieber C.M.K."/>
            <person name="Emerson J.B."/>
            <person name="Anantharaman K."/>
            <person name="Thomas B.C."/>
            <person name="Malmstrom R."/>
            <person name="Stieglmeier M."/>
            <person name="Klingl A."/>
            <person name="Woyke T."/>
            <person name="Ryan C.M."/>
            <person name="Banfield J.F."/>
        </authorList>
    </citation>
    <scope>NUCLEOTIDE SEQUENCE [LARGE SCALE GENOMIC DNA]</scope>
</reference>
<dbReference type="PANTHER" id="PTHR10362">
    <property type="entry name" value="HISTIDINE AMMONIA-LYASE"/>
    <property type="match status" value="1"/>
</dbReference>
<dbReference type="InterPro" id="IPR022314">
    <property type="entry name" value="Tyr_aminomutase"/>
</dbReference>
<protein>
    <submittedName>
        <fullName evidence="6">Tyrosine 2,3-aminomutase</fullName>
    </submittedName>
</protein>
<evidence type="ECO:0000256" key="3">
    <source>
        <dbReference type="PIRSR" id="PIRSR622314-2"/>
    </source>
</evidence>
<organism evidence="6 7">
    <name type="scientific">Candidatus Magasanikbacteria bacterium CG10_big_fil_rev_8_21_14_0_10_47_10</name>
    <dbReference type="NCBI Taxonomy" id="1974652"/>
    <lineage>
        <taxon>Bacteria</taxon>
        <taxon>Candidatus Magasanikiibacteriota</taxon>
    </lineage>
</organism>
<dbReference type="GO" id="GO:0016841">
    <property type="term" value="F:ammonia-lyase activity"/>
    <property type="evidence" value="ECO:0007669"/>
    <property type="project" value="UniProtKB-ARBA"/>
</dbReference>
<feature type="cross-link" description="5-imidazolinone (Ala-Gly)" evidence="5">
    <location>
        <begin position="100"/>
        <end position="102"/>
    </location>
</feature>
<feature type="active site" description="Proton donor/acceptor" evidence="2">
    <location>
        <position position="11"/>
    </location>
</feature>
<keyword evidence="1" id="KW-0456">Lyase</keyword>
<evidence type="ECO:0000313" key="7">
    <source>
        <dbReference type="Proteomes" id="UP000230154"/>
    </source>
</evidence>
<evidence type="ECO:0000256" key="2">
    <source>
        <dbReference type="PIRSR" id="PIRSR622314-1"/>
    </source>
</evidence>
<feature type="binding site" evidence="3">
    <location>
        <position position="41"/>
    </location>
    <ligand>
        <name>substrate</name>
    </ligand>
</feature>
<evidence type="ECO:0000256" key="5">
    <source>
        <dbReference type="PIRSR" id="PIRSR622314-4"/>
    </source>
</evidence>
<evidence type="ECO:0000256" key="4">
    <source>
        <dbReference type="PIRSR" id="PIRSR622314-3"/>
    </source>
</evidence>
<accession>A0A2H0TR41</accession>
<sequence length="489" mass="53179">DSWVADEKIIYGVTTGFGPMVSTLIPSKYQTDLQENLIRSHSTNVGPVFSAEEVRAAMLLRMNAFAKGYSAIRVDVANLLVSMLNHGIHPQVPQWGSVGASGDLTPSAHIALAIMGEGTVEYQGEVMPSADAFERTGLTPVRFVAKEGLALINGTTMMTGVGSLQVHDAWTLLKSAEIISALSIEALRGSLEPFHPKGHELKPHPGQIQTARNLRDLLEGSKLVWNAEMLNKIQEELRATMKTNGDVTDTGLQIQNAYSLRATPQVIGAVRDALAYITARVETEMNSSNDNPLIFPDLDISYQGANFHGQTLSLPMDVLSISLTQIGIISERRLNRMLDAGRSGGLSPFLARGKSGLRCGFEGAQYIPTSLIAECRTLCNPASIQSIPSNAENQDVVSMGLIAARKARDIKERISYVLAVELLAACEAFEERGISQVGPISEQVYRIVRELVPTFSVDRPMTADIEKIKNMILEGRIVDPVETTLQRSL</sequence>
<dbReference type="Gene3D" id="1.20.200.10">
    <property type="entry name" value="Fumarase/aspartase (Central domain)"/>
    <property type="match status" value="1"/>
</dbReference>
<dbReference type="CDD" id="cd00332">
    <property type="entry name" value="PAL-HAL"/>
    <property type="match status" value="1"/>
</dbReference>
<name>A0A2H0TR41_9BACT</name>
<feature type="non-terminal residue" evidence="6">
    <location>
        <position position="1"/>
    </location>
</feature>
<dbReference type="InterPro" id="IPR024083">
    <property type="entry name" value="Fumarase/histidase_N"/>
</dbReference>
<dbReference type="AlphaFoldDB" id="A0A2H0TR41"/>
<feature type="modified residue" description="2,3-didehydroalanine (Ser)" evidence="4">
    <location>
        <position position="101"/>
    </location>
</feature>
<feature type="binding site" evidence="3">
    <location>
        <position position="261"/>
    </location>
    <ligand>
        <name>substrate</name>
    </ligand>
</feature>
<dbReference type="Proteomes" id="UP000230154">
    <property type="component" value="Unassembled WGS sequence"/>
</dbReference>
<dbReference type="FunFam" id="1.10.275.10:FF:000005">
    <property type="entry name" value="Histidine ammonia-lyase"/>
    <property type="match status" value="1"/>
</dbReference>
<dbReference type="EMBL" id="PFCB01000012">
    <property type="protein sequence ID" value="PIR74643.1"/>
    <property type="molecule type" value="Genomic_DNA"/>
</dbReference>